<name>W1N5M6_9GAMM</name>
<dbReference type="PATRIC" id="fig|1178482.3.peg.2380"/>
<dbReference type="KEGG" id="hhu:AR456_19795"/>
<comment type="caution">
    <text evidence="9">The sequence shown here is derived from an EMBL/GenBank/DDBJ whole genome shotgun (WGS) entry which is preliminary data.</text>
</comment>
<comment type="function">
    <text evidence="6 7">Involved in the assembly process of the P-ring formation. It may associate with FlgF on the rod constituting a structure essential for the P-ring assembly or may act as a modulator protein for the P-ring assembly.</text>
</comment>
<comment type="subcellular location">
    <subcellularLocation>
        <location evidence="1 7">Periplasm</location>
    </subcellularLocation>
</comment>
<reference evidence="9 10" key="1">
    <citation type="submission" date="2013-08" db="EMBL/GenBank/DDBJ databases">
        <title>draft genome of Halomonas huanghegensis, strain BJGMM-B45T.</title>
        <authorList>
            <person name="Miao C."/>
            <person name="Wan Y."/>
            <person name="Jin W."/>
        </authorList>
    </citation>
    <scope>NUCLEOTIDE SEQUENCE [LARGE SCALE GENOMIC DNA]</scope>
    <source>
        <strain evidence="9 10">BJGMM-B45</strain>
    </source>
</reference>
<keyword evidence="4 7" id="KW-0732">Signal</keyword>
<dbReference type="Proteomes" id="UP000019113">
    <property type="component" value="Unassembled WGS sequence"/>
</dbReference>
<dbReference type="InterPro" id="IPR036732">
    <property type="entry name" value="AFP_Neu5c_C_sf"/>
</dbReference>
<dbReference type="InterPro" id="IPR017585">
    <property type="entry name" value="SAF_FlgA"/>
</dbReference>
<dbReference type="STRING" id="1178482.AR456_19795"/>
<organism evidence="9 10">
    <name type="scientific">Halomonas huangheensis</name>
    <dbReference type="NCBI Taxonomy" id="1178482"/>
    <lineage>
        <taxon>Bacteria</taxon>
        <taxon>Pseudomonadati</taxon>
        <taxon>Pseudomonadota</taxon>
        <taxon>Gammaproteobacteria</taxon>
        <taxon>Oceanospirillales</taxon>
        <taxon>Halomonadaceae</taxon>
        <taxon>Halomonas</taxon>
    </lineage>
</organism>
<dbReference type="RefSeq" id="WP_021819332.1">
    <property type="nucleotide sequence ID" value="NZ_AVBC01000035.1"/>
</dbReference>
<dbReference type="SUPFAM" id="SSF51269">
    <property type="entry name" value="AFP III-like domain"/>
    <property type="match status" value="1"/>
</dbReference>
<keyword evidence="5 7" id="KW-0574">Periplasm</keyword>
<evidence type="ECO:0000256" key="7">
    <source>
        <dbReference type="RuleBase" id="RU362063"/>
    </source>
</evidence>
<feature type="signal peptide" evidence="7">
    <location>
        <begin position="1"/>
        <end position="26"/>
    </location>
</feature>
<dbReference type="InterPro" id="IPR039246">
    <property type="entry name" value="Flagellar_FlgA"/>
</dbReference>
<evidence type="ECO:0000256" key="1">
    <source>
        <dbReference type="ARBA" id="ARBA00004418"/>
    </source>
</evidence>
<evidence type="ECO:0000256" key="3">
    <source>
        <dbReference type="ARBA" id="ARBA00014754"/>
    </source>
</evidence>
<dbReference type="eggNOG" id="COG1261">
    <property type="taxonomic scope" value="Bacteria"/>
</dbReference>
<dbReference type="Pfam" id="PF13144">
    <property type="entry name" value="ChapFlgA"/>
    <property type="match status" value="1"/>
</dbReference>
<dbReference type="Gene3D" id="2.30.30.760">
    <property type="match status" value="1"/>
</dbReference>
<evidence type="ECO:0000259" key="8">
    <source>
        <dbReference type="SMART" id="SM00858"/>
    </source>
</evidence>
<protein>
    <recommendedName>
        <fullName evidence="3 7">Flagella basal body P-ring formation protein FlgA</fullName>
    </recommendedName>
</protein>
<evidence type="ECO:0000256" key="6">
    <source>
        <dbReference type="ARBA" id="ARBA00025643"/>
    </source>
</evidence>
<evidence type="ECO:0000313" key="10">
    <source>
        <dbReference type="Proteomes" id="UP000019113"/>
    </source>
</evidence>
<dbReference type="PANTHER" id="PTHR36307:SF1">
    <property type="entry name" value="FLAGELLA BASAL BODY P-RING FORMATION PROTEIN FLGA"/>
    <property type="match status" value="1"/>
</dbReference>
<dbReference type="Gene3D" id="3.90.1210.10">
    <property type="entry name" value="Antifreeze-like/N-acetylneuraminic acid synthase C-terminal domain"/>
    <property type="match status" value="1"/>
</dbReference>
<dbReference type="OrthoDB" id="6236246at2"/>
<feature type="domain" description="SAF" evidence="8">
    <location>
        <begin position="110"/>
        <end position="172"/>
    </location>
</feature>
<keyword evidence="10" id="KW-1185">Reference proteome</keyword>
<dbReference type="GO" id="GO:0044780">
    <property type="term" value="P:bacterial-type flagellum assembly"/>
    <property type="evidence" value="ECO:0007669"/>
    <property type="project" value="InterPro"/>
</dbReference>
<dbReference type="EMBL" id="AVBC01000035">
    <property type="protein sequence ID" value="ERL50808.1"/>
    <property type="molecule type" value="Genomic_DNA"/>
</dbReference>
<dbReference type="CDD" id="cd11614">
    <property type="entry name" value="SAF_CpaB_FlgA_like"/>
    <property type="match status" value="1"/>
</dbReference>
<gene>
    <name evidence="9" type="ORF">BJB45_19625</name>
</gene>
<keyword evidence="7" id="KW-1005">Bacterial flagellum biogenesis</keyword>
<proteinExistence type="inferred from homology"/>
<dbReference type="InterPro" id="IPR013974">
    <property type="entry name" value="SAF"/>
</dbReference>
<dbReference type="NCBIfam" id="TIGR03170">
    <property type="entry name" value="flgA_cterm"/>
    <property type="match status" value="1"/>
</dbReference>
<evidence type="ECO:0000256" key="2">
    <source>
        <dbReference type="ARBA" id="ARBA00010474"/>
    </source>
</evidence>
<evidence type="ECO:0000256" key="4">
    <source>
        <dbReference type="ARBA" id="ARBA00022729"/>
    </source>
</evidence>
<evidence type="ECO:0000256" key="5">
    <source>
        <dbReference type="ARBA" id="ARBA00022764"/>
    </source>
</evidence>
<dbReference type="AlphaFoldDB" id="W1N5M6"/>
<sequence>MTTALKVCLTLSIMLLASFLGGTASADDNDPNMARVEQFLFEQLVDSGVAPENIEIDVFPPAAALDTCQHSEPFLARNDTRLMGRVSVGLRCGAEAHRVRYMQAELHVYGERVIAARDIAPGEMIRADMLTTERVDFSRLPAQSVTDLNAAIGQQARRPLRQGQGLSAYALSAPQLVERGQRVSIEANGRGFRIRRQGEALDNGAQGDIVRIRMANREIVEAQITGPGALTVAF</sequence>
<comment type="similarity">
    <text evidence="2 7">Belongs to the FlgA family.</text>
</comment>
<feature type="chain" id="PRO_5007232759" description="Flagella basal body P-ring formation protein FlgA" evidence="7">
    <location>
        <begin position="27"/>
        <end position="234"/>
    </location>
</feature>
<accession>W1N5M6</accession>
<dbReference type="GO" id="GO:0042597">
    <property type="term" value="C:periplasmic space"/>
    <property type="evidence" value="ECO:0007669"/>
    <property type="project" value="UniProtKB-SubCell"/>
</dbReference>
<dbReference type="SMART" id="SM00858">
    <property type="entry name" value="SAF"/>
    <property type="match status" value="1"/>
</dbReference>
<dbReference type="PANTHER" id="PTHR36307">
    <property type="entry name" value="FLAGELLA BASAL BODY P-RING FORMATION PROTEIN FLGA"/>
    <property type="match status" value="1"/>
</dbReference>
<evidence type="ECO:0000313" key="9">
    <source>
        <dbReference type="EMBL" id="ERL50808.1"/>
    </source>
</evidence>